<keyword evidence="4" id="KW-1185">Reference proteome</keyword>
<dbReference type="GO" id="GO:0005634">
    <property type="term" value="C:nucleus"/>
    <property type="evidence" value="ECO:0007669"/>
    <property type="project" value="InterPro"/>
</dbReference>
<feature type="coiled-coil region" evidence="1">
    <location>
        <begin position="57"/>
        <end position="84"/>
    </location>
</feature>
<keyword evidence="1" id="KW-0175">Coiled coil</keyword>
<dbReference type="EMBL" id="JABCRI010000024">
    <property type="protein sequence ID" value="KAF8377378.1"/>
    <property type="molecule type" value="Genomic_DNA"/>
</dbReference>
<evidence type="ECO:0000313" key="3">
    <source>
        <dbReference type="EMBL" id="KAF8377378.1"/>
    </source>
</evidence>
<accession>A0A834Y857</accession>
<feature type="domain" description="K-box" evidence="2">
    <location>
        <begin position="1"/>
        <end position="84"/>
    </location>
</feature>
<protein>
    <recommendedName>
        <fullName evidence="2">K-box domain-containing protein</fullName>
    </recommendedName>
</protein>
<dbReference type="OrthoDB" id="1898716at2759"/>
<reference evidence="3 4" key="1">
    <citation type="submission" date="2020-04" db="EMBL/GenBank/DDBJ databases">
        <title>Plant Genome Project.</title>
        <authorList>
            <person name="Zhang R.-G."/>
        </authorList>
    </citation>
    <scope>NUCLEOTIDE SEQUENCE [LARGE SCALE GENOMIC DNA]</scope>
    <source>
        <strain evidence="3">YNK0</strain>
        <tissue evidence="3">Leaf</tissue>
    </source>
</reference>
<dbReference type="Proteomes" id="UP000655225">
    <property type="component" value="Unassembled WGS sequence"/>
</dbReference>
<evidence type="ECO:0000259" key="2">
    <source>
        <dbReference type="PROSITE" id="PS51297"/>
    </source>
</evidence>
<proteinExistence type="predicted"/>
<evidence type="ECO:0000256" key="1">
    <source>
        <dbReference type="SAM" id="Coils"/>
    </source>
</evidence>
<dbReference type="InterPro" id="IPR002487">
    <property type="entry name" value="TF_Kbox"/>
</dbReference>
<dbReference type="AlphaFoldDB" id="A0A834Y857"/>
<gene>
    <name evidence="3" type="ORF">HHK36_030755</name>
</gene>
<name>A0A834Y857_TETSI</name>
<sequence length="160" mass="18204">MHILHYNIKTLPINKRNMKGEELHGLDIEELQKLEKSLGAGLSRLAETKGERIVEEITSLQRKGAQLVEENEQMRQQMVEMSKRQKHVVADSENMVYEEGQSSNSVTNVCHFVSPSRDDDSSDTSLRLETVNQLVKQAYTGTLKAVFVSLNVRNKEGDYQ</sequence>
<dbReference type="PROSITE" id="PS51297">
    <property type="entry name" value="K_BOX"/>
    <property type="match status" value="1"/>
</dbReference>
<dbReference type="GO" id="GO:0003700">
    <property type="term" value="F:DNA-binding transcription factor activity"/>
    <property type="evidence" value="ECO:0007669"/>
    <property type="project" value="InterPro"/>
</dbReference>
<evidence type="ECO:0000313" key="4">
    <source>
        <dbReference type="Proteomes" id="UP000655225"/>
    </source>
</evidence>
<organism evidence="3 4">
    <name type="scientific">Tetracentron sinense</name>
    <name type="common">Spur-leaf</name>
    <dbReference type="NCBI Taxonomy" id="13715"/>
    <lineage>
        <taxon>Eukaryota</taxon>
        <taxon>Viridiplantae</taxon>
        <taxon>Streptophyta</taxon>
        <taxon>Embryophyta</taxon>
        <taxon>Tracheophyta</taxon>
        <taxon>Spermatophyta</taxon>
        <taxon>Magnoliopsida</taxon>
        <taxon>Trochodendrales</taxon>
        <taxon>Trochodendraceae</taxon>
        <taxon>Tetracentron</taxon>
    </lineage>
</organism>
<dbReference type="Pfam" id="PF01486">
    <property type="entry name" value="K-box"/>
    <property type="match status" value="1"/>
</dbReference>
<comment type="caution">
    <text evidence="3">The sequence shown here is derived from an EMBL/GenBank/DDBJ whole genome shotgun (WGS) entry which is preliminary data.</text>
</comment>